<keyword evidence="9" id="KW-0436">Ligase</keyword>
<evidence type="ECO:0000256" key="5">
    <source>
        <dbReference type="SAM" id="MobiDB-lite"/>
    </source>
</evidence>
<feature type="transmembrane region" description="Helical" evidence="6">
    <location>
        <begin position="78"/>
        <end position="96"/>
    </location>
</feature>
<feature type="region of interest" description="Disordered" evidence="5">
    <location>
        <begin position="449"/>
        <end position="469"/>
    </location>
</feature>
<gene>
    <name evidence="9" type="ORF">JM949_17990</name>
</gene>
<feature type="transmembrane region" description="Helical" evidence="6">
    <location>
        <begin position="54"/>
        <end position="72"/>
    </location>
</feature>
<dbReference type="InterPro" id="IPR007016">
    <property type="entry name" value="O-antigen_ligase-rel_domated"/>
</dbReference>
<evidence type="ECO:0000313" key="9">
    <source>
        <dbReference type="EMBL" id="MBM0277147.1"/>
    </source>
</evidence>
<dbReference type="InterPro" id="IPR051533">
    <property type="entry name" value="WaaL-like"/>
</dbReference>
<feature type="transmembrane region" description="Helical" evidence="6">
    <location>
        <begin position="165"/>
        <end position="185"/>
    </location>
</feature>
<feature type="transmembrane region" description="Helical" evidence="6">
    <location>
        <begin position="205"/>
        <end position="222"/>
    </location>
</feature>
<feature type="transmembrane region" description="Helical" evidence="6">
    <location>
        <begin position="29"/>
        <end position="45"/>
    </location>
</feature>
<proteinExistence type="predicted"/>
<keyword evidence="4 6" id="KW-0472">Membrane</keyword>
<organism evidence="9 10">
    <name type="scientific">Micromonospora tarensis</name>
    <dbReference type="NCBI Taxonomy" id="2806100"/>
    <lineage>
        <taxon>Bacteria</taxon>
        <taxon>Bacillati</taxon>
        <taxon>Actinomycetota</taxon>
        <taxon>Actinomycetes</taxon>
        <taxon>Micromonosporales</taxon>
        <taxon>Micromonosporaceae</taxon>
        <taxon>Micromonospora</taxon>
    </lineage>
</organism>
<keyword evidence="3 6" id="KW-1133">Transmembrane helix</keyword>
<feature type="domain" description="O-antigen ligase-related" evidence="8">
    <location>
        <begin position="233"/>
        <end position="378"/>
    </location>
</feature>
<keyword evidence="10" id="KW-1185">Reference proteome</keyword>
<dbReference type="Proteomes" id="UP000622245">
    <property type="component" value="Unassembled WGS sequence"/>
</dbReference>
<evidence type="ECO:0000256" key="7">
    <source>
        <dbReference type="SAM" id="SignalP"/>
    </source>
</evidence>
<evidence type="ECO:0000256" key="3">
    <source>
        <dbReference type="ARBA" id="ARBA00022989"/>
    </source>
</evidence>
<feature type="transmembrane region" description="Helical" evidence="6">
    <location>
        <begin position="134"/>
        <end position="153"/>
    </location>
</feature>
<keyword evidence="2 6" id="KW-0812">Transmembrane</keyword>
<dbReference type="PANTHER" id="PTHR37422">
    <property type="entry name" value="TEICHURONIC ACID BIOSYNTHESIS PROTEIN TUAE"/>
    <property type="match status" value="1"/>
</dbReference>
<protein>
    <submittedName>
        <fullName evidence="9">O-antigen ligase family protein</fullName>
    </submittedName>
</protein>
<name>A0ABS1YI91_9ACTN</name>
<reference evidence="9 10" key="1">
    <citation type="submission" date="2021-01" db="EMBL/GenBank/DDBJ databases">
        <title>Draft genome sequence of Micromonospora sp. strain STR1s_6.</title>
        <authorList>
            <person name="Karlyshev A."/>
            <person name="Jawad R."/>
        </authorList>
    </citation>
    <scope>NUCLEOTIDE SEQUENCE [LARGE SCALE GENOMIC DNA]</scope>
    <source>
        <strain evidence="9 10">STR1S-6</strain>
    </source>
</reference>
<keyword evidence="7" id="KW-0732">Signal</keyword>
<evidence type="ECO:0000256" key="2">
    <source>
        <dbReference type="ARBA" id="ARBA00022692"/>
    </source>
</evidence>
<comment type="caution">
    <text evidence="9">The sequence shown here is derived from an EMBL/GenBank/DDBJ whole genome shotgun (WGS) entry which is preliminary data.</text>
</comment>
<dbReference type="EMBL" id="JAEVHL010000087">
    <property type="protein sequence ID" value="MBM0277147.1"/>
    <property type="molecule type" value="Genomic_DNA"/>
</dbReference>
<feature type="transmembrane region" description="Helical" evidence="6">
    <location>
        <begin position="268"/>
        <end position="287"/>
    </location>
</feature>
<feature type="transmembrane region" description="Helical" evidence="6">
    <location>
        <begin position="108"/>
        <end position="128"/>
    </location>
</feature>
<dbReference type="GO" id="GO:0016874">
    <property type="term" value="F:ligase activity"/>
    <property type="evidence" value="ECO:0007669"/>
    <property type="project" value="UniProtKB-KW"/>
</dbReference>
<comment type="subcellular location">
    <subcellularLocation>
        <location evidence="1">Membrane</location>
        <topology evidence="1">Multi-pass membrane protein</topology>
    </subcellularLocation>
</comment>
<evidence type="ECO:0000256" key="1">
    <source>
        <dbReference type="ARBA" id="ARBA00004141"/>
    </source>
</evidence>
<dbReference type="PROSITE" id="PS51257">
    <property type="entry name" value="PROKAR_LIPOPROTEIN"/>
    <property type="match status" value="1"/>
</dbReference>
<feature type="transmembrane region" description="Helical" evidence="6">
    <location>
        <begin position="398"/>
        <end position="415"/>
    </location>
</feature>
<evidence type="ECO:0000313" key="10">
    <source>
        <dbReference type="Proteomes" id="UP000622245"/>
    </source>
</evidence>
<feature type="signal peptide" evidence="7">
    <location>
        <begin position="1"/>
        <end position="25"/>
    </location>
</feature>
<dbReference type="PANTHER" id="PTHR37422:SF13">
    <property type="entry name" value="LIPOPOLYSACCHARIDE BIOSYNTHESIS PROTEIN PA4999-RELATED"/>
    <property type="match status" value="1"/>
</dbReference>
<feature type="compositionally biased region" description="Polar residues" evidence="5">
    <location>
        <begin position="454"/>
        <end position="469"/>
    </location>
</feature>
<evidence type="ECO:0000259" key="8">
    <source>
        <dbReference type="Pfam" id="PF04932"/>
    </source>
</evidence>
<sequence length="469" mass="49992">MVGRLGLVALVVGAACLTAVTTAFAVDEPMIAAGVALLLVALYLGRRLDGFRRILAVATVLLIFASSNMPSLVSFSFYARYLAVGCLVLWALAGRSRRIRRTDRRTKLFVGALWATAGLAALSSVWSVSPLHTLQQAVALLLLAGLAHALLWRRWADGGAVAADLHVVYVLLSMSLVVSLGYGVTGAASATSYNDRFQGLYSNPNMLSIICALTIPLGWALYQQSRKRTQLLGVVPAVIALPMTESRTALIAILVGGLWVVLRHGAGPVARLLVVTVGGVGLAYLFGMLPSVVGSTWAQNFAARFTDPDNGDLSNGRTQTWQAAVELWQSRPTLGFGYASGIHLFEQTRQNGFFDVSVNLVHNSYLQWLLELGVIGIAPILLLLFTAVRAVLLAPVGALNSGLVWLVVTGLLIQVTESTMFGMGQPYPYVFWLAVAGILVRSRAGGTRPGYPLTPSSRHAPTAGPSRTA</sequence>
<dbReference type="Pfam" id="PF04932">
    <property type="entry name" value="Wzy_C"/>
    <property type="match status" value="1"/>
</dbReference>
<feature type="chain" id="PRO_5045519988" evidence="7">
    <location>
        <begin position="26"/>
        <end position="469"/>
    </location>
</feature>
<feature type="transmembrane region" description="Helical" evidence="6">
    <location>
        <begin position="427"/>
        <end position="444"/>
    </location>
</feature>
<evidence type="ECO:0000256" key="4">
    <source>
        <dbReference type="ARBA" id="ARBA00023136"/>
    </source>
</evidence>
<accession>A0ABS1YI91</accession>
<dbReference type="RefSeq" id="WP_203149588.1">
    <property type="nucleotide sequence ID" value="NZ_JAEVHL010000087.1"/>
</dbReference>
<feature type="transmembrane region" description="Helical" evidence="6">
    <location>
        <begin position="368"/>
        <end position="392"/>
    </location>
</feature>
<evidence type="ECO:0000256" key="6">
    <source>
        <dbReference type="SAM" id="Phobius"/>
    </source>
</evidence>